<keyword evidence="7" id="KW-1185">Reference proteome</keyword>
<dbReference type="Gene3D" id="3.90.1150.10">
    <property type="entry name" value="Aspartate Aminotransferase, domain 1"/>
    <property type="match status" value="1"/>
</dbReference>
<organism evidence="6 7">
    <name type="scientific">Caldivirga maquilingensis (strain ATCC 700844 / DSM 13496 / JCM 10307 / IC-167)</name>
    <dbReference type="NCBI Taxonomy" id="397948"/>
    <lineage>
        <taxon>Archaea</taxon>
        <taxon>Thermoproteota</taxon>
        <taxon>Thermoprotei</taxon>
        <taxon>Thermoproteales</taxon>
        <taxon>Thermoproteaceae</taxon>
        <taxon>Caldivirga</taxon>
    </lineage>
</organism>
<evidence type="ECO:0000259" key="5">
    <source>
        <dbReference type="Pfam" id="PF00155"/>
    </source>
</evidence>
<keyword evidence="3" id="KW-0808">Transferase</keyword>
<dbReference type="InterPro" id="IPR015424">
    <property type="entry name" value="PyrdxlP-dep_Trfase"/>
</dbReference>
<dbReference type="InterPro" id="IPR004839">
    <property type="entry name" value="Aminotransferase_I/II_large"/>
</dbReference>
<dbReference type="GO" id="GO:1901605">
    <property type="term" value="P:alpha-amino acid metabolic process"/>
    <property type="evidence" value="ECO:0007669"/>
    <property type="project" value="TreeGrafter"/>
</dbReference>
<dbReference type="SUPFAM" id="SSF53383">
    <property type="entry name" value="PLP-dependent transferases"/>
    <property type="match status" value="1"/>
</dbReference>
<reference evidence="6 7" key="1">
    <citation type="submission" date="2007-10" db="EMBL/GenBank/DDBJ databases">
        <title>Complete sequence of Caldivirga maquilingensis IC-167.</title>
        <authorList>
            <consortium name="US DOE Joint Genome Institute"/>
            <person name="Copeland A."/>
            <person name="Lucas S."/>
            <person name="Lapidus A."/>
            <person name="Barry K."/>
            <person name="Glavina del Rio T."/>
            <person name="Dalin E."/>
            <person name="Tice H."/>
            <person name="Pitluck S."/>
            <person name="Saunders E."/>
            <person name="Brettin T."/>
            <person name="Bruce D."/>
            <person name="Detter J.C."/>
            <person name="Han C."/>
            <person name="Schmutz J."/>
            <person name="Larimer F."/>
            <person name="Land M."/>
            <person name="Hauser L."/>
            <person name="Kyrpides N."/>
            <person name="Ivanova N."/>
            <person name="Biddle J.F."/>
            <person name="Zhang Z."/>
            <person name="Fitz-Gibbon S.T."/>
            <person name="Lowe T.M."/>
            <person name="Saltikov C."/>
            <person name="House C.H."/>
            <person name="Richardson P."/>
        </authorList>
    </citation>
    <scope>NUCLEOTIDE SEQUENCE [LARGE SCALE GENOMIC DNA]</scope>
    <source>
        <strain evidence="7">ATCC 700844 / DSM 13496 / JCM 10307 / IC-167</strain>
    </source>
</reference>
<evidence type="ECO:0000256" key="3">
    <source>
        <dbReference type="ARBA" id="ARBA00022679"/>
    </source>
</evidence>
<evidence type="ECO:0000256" key="2">
    <source>
        <dbReference type="ARBA" id="ARBA00022576"/>
    </source>
</evidence>
<evidence type="ECO:0000313" key="6">
    <source>
        <dbReference type="EMBL" id="ABW01713.1"/>
    </source>
</evidence>
<proteinExistence type="predicted"/>
<sequence>MQLKVSSSGSLMVKFKLPRVDWSPVELASRLTRRGVAYNFASGSPDPGLIPVIDVKEAAEDVLSEYGSGALSYPGAGGLRELRVEVSRYLREYLGINADWRSIIVTSGAQHAIKLLTQLLVRRGVRVYVEDPTFYETLSPFRFQGGRVIGVSLTNEGMLVNEVVKVIKEGDIVYTIPNCHNPTGVCMSDDNRRMLIEASEEKGFLIIEDDPYTVLSLKAPRPLRSVSSNVIYVGTFSKILGPGLRIGFIVAPNWLRGHLERLEQHDFSTSTLTQLIVYKLLRSNTVDKVLGKARGIYEEKLRTLINALDEYLPNALQFKPACGFYALVRLGVDAERLLRTTAKVGLTYVPARRFFINGGFPDAARLSIGAIRPERIEDGVKLLSSLIKSARSQ</sequence>
<dbReference type="Pfam" id="PF00155">
    <property type="entry name" value="Aminotran_1_2"/>
    <property type="match status" value="1"/>
</dbReference>
<evidence type="ECO:0000256" key="1">
    <source>
        <dbReference type="ARBA" id="ARBA00001933"/>
    </source>
</evidence>
<dbReference type="AlphaFoldDB" id="A8MD57"/>
<feature type="domain" description="Aminotransferase class I/classII large" evidence="5">
    <location>
        <begin position="39"/>
        <end position="370"/>
    </location>
</feature>
<dbReference type="GO" id="GO:0030170">
    <property type="term" value="F:pyridoxal phosphate binding"/>
    <property type="evidence" value="ECO:0007669"/>
    <property type="project" value="InterPro"/>
</dbReference>
<gene>
    <name evidence="6" type="ordered locus">Cmaq_0878</name>
</gene>
<dbReference type="HOGENOM" id="CLU_017584_0_6_2"/>
<dbReference type="eggNOG" id="arCOG00492">
    <property type="taxonomic scope" value="Archaea"/>
</dbReference>
<dbReference type="PANTHER" id="PTHR42790:SF19">
    <property type="entry name" value="KYNURENINE_ALPHA-AMINOADIPATE AMINOTRANSFERASE, MITOCHONDRIAL"/>
    <property type="match status" value="1"/>
</dbReference>
<dbReference type="InterPro" id="IPR015421">
    <property type="entry name" value="PyrdxlP-dep_Trfase_major"/>
</dbReference>
<dbReference type="Gene3D" id="3.40.640.10">
    <property type="entry name" value="Type I PLP-dependent aspartate aminotransferase-like (Major domain)"/>
    <property type="match status" value="1"/>
</dbReference>
<dbReference type="Proteomes" id="UP000001137">
    <property type="component" value="Chromosome"/>
</dbReference>
<dbReference type="KEGG" id="cma:Cmaq_0878"/>
<evidence type="ECO:0000313" key="7">
    <source>
        <dbReference type="Proteomes" id="UP000001137"/>
    </source>
</evidence>
<keyword evidence="4" id="KW-0663">Pyridoxal phosphate</keyword>
<dbReference type="InterPro" id="IPR050859">
    <property type="entry name" value="Class-I_PLP-dep_aminotransf"/>
</dbReference>
<dbReference type="CDD" id="cd00609">
    <property type="entry name" value="AAT_like"/>
    <property type="match status" value="1"/>
</dbReference>
<dbReference type="InterPro" id="IPR015422">
    <property type="entry name" value="PyrdxlP-dep_Trfase_small"/>
</dbReference>
<evidence type="ECO:0000256" key="4">
    <source>
        <dbReference type="ARBA" id="ARBA00022898"/>
    </source>
</evidence>
<dbReference type="GO" id="GO:0008483">
    <property type="term" value="F:transaminase activity"/>
    <property type="evidence" value="ECO:0007669"/>
    <property type="project" value="UniProtKB-KW"/>
</dbReference>
<name>A8MD57_CALMQ</name>
<dbReference type="EMBL" id="CP000852">
    <property type="protein sequence ID" value="ABW01713.1"/>
    <property type="molecule type" value="Genomic_DNA"/>
</dbReference>
<dbReference type="STRING" id="397948.Cmaq_0878"/>
<comment type="cofactor">
    <cofactor evidence="1">
        <name>pyridoxal 5'-phosphate</name>
        <dbReference type="ChEBI" id="CHEBI:597326"/>
    </cofactor>
</comment>
<protein>
    <submittedName>
        <fullName evidence="6">Putative transcriptional regulator, GntR family</fullName>
    </submittedName>
</protein>
<accession>A8MD57</accession>
<keyword evidence="2" id="KW-0032">Aminotransferase</keyword>
<dbReference type="PANTHER" id="PTHR42790">
    <property type="entry name" value="AMINOTRANSFERASE"/>
    <property type="match status" value="1"/>
</dbReference>